<feature type="region of interest" description="Disordered" evidence="8">
    <location>
        <begin position="1299"/>
        <end position="1445"/>
    </location>
</feature>
<evidence type="ECO:0000313" key="11">
    <source>
        <dbReference type="Proteomes" id="UP000625711"/>
    </source>
</evidence>
<feature type="compositionally biased region" description="Basic residues" evidence="8">
    <location>
        <begin position="1502"/>
        <end position="1512"/>
    </location>
</feature>
<evidence type="ECO:0000256" key="7">
    <source>
        <dbReference type="ARBA" id="ARBA00023306"/>
    </source>
</evidence>
<dbReference type="InterPro" id="IPR027165">
    <property type="entry name" value="CND3"/>
</dbReference>
<keyword evidence="6" id="KW-0226">DNA condensation</keyword>
<feature type="region of interest" description="Disordered" evidence="8">
    <location>
        <begin position="1129"/>
        <end position="1213"/>
    </location>
</feature>
<evidence type="ECO:0000256" key="6">
    <source>
        <dbReference type="ARBA" id="ARBA00023067"/>
    </source>
</evidence>
<dbReference type="Gene3D" id="1.25.10.10">
    <property type="entry name" value="Leucine-rich Repeat Variant"/>
    <property type="match status" value="1"/>
</dbReference>
<dbReference type="GO" id="GO:0000796">
    <property type="term" value="C:condensin complex"/>
    <property type="evidence" value="ECO:0007669"/>
    <property type="project" value="InterPro"/>
</dbReference>
<evidence type="ECO:0000256" key="2">
    <source>
        <dbReference type="ARBA" id="ARBA00006533"/>
    </source>
</evidence>
<feature type="compositionally biased region" description="Polar residues" evidence="8">
    <location>
        <begin position="1523"/>
        <end position="1537"/>
    </location>
</feature>
<feature type="region of interest" description="Disordered" evidence="8">
    <location>
        <begin position="899"/>
        <end position="954"/>
    </location>
</feature>
<dbReference type="GO" id="GO:0051301">
    <property type="term" value="P:cell division"/>
    <property type="evidence" value="ECO:0007669"/>
    <property type="project" value="UniProtKB-KW"/>
</dbReference>
<dbReference type="SUPFAM" id="SSF48371">
    <property type="entry name" value="ARM repeat"/>
    <property type="match status" value="1"/>
</dbReference>
<comment type="subcellular location">
    <subcellularLocation>
        <location evidence="1">Chromosome</location>
    </subcellularLocation>
</comment>
<feature type="region of interest" description="Disordered" evidence="8">
    <location>
        <begin position="1488"/>
        <end position="1564"/>
    </location>
</feature>
<organism evidence="10 11">
    <name type="scientific">Rhynchophorus ferrugineus</name>
    <name type="common">Red palm weevil</name>
    <name type="synonym">Curculio ferrugineus</name>
    <dbReference type="NCBI Taxonomy" id="354439"/>
    <lineage>
        <taxon>Eukaryota</taxon>
        <taxon>Metazoa</taxon>
        <taxon>Ecdysozoa</taxon>
        <taxon>Arthropoda</taxon>
        <taxon>Hexapoda</taxon>
        <taxon>Insecta</taxon>
        <taxon>Pterygota</taxon>
        <taxon>Neoptera</taxon>
        <taxon>Endopterygota</taxon>
        <taxon>Coleoptera</taxon>
        <taxon>Polyphaga</taxon>
        <taxon>Cucujiformia</taxon>
        <taxon>Curculionidae</taxon>
        <taxon>Dryophthorinae</taxon>
        <taxon>Rhynchophorus</taxon>
    </lineage>
</organism>
<comment type="caution">
    <text evidence="10">The sequence shown here is derived from an EMBL/GenBank/DDBJ whole genome shotgun (WGS) entry which is preliminary data.</text>
</comment>
<feature type="compositionally biased region" description="Polar residues" evidence="8">
    <location>
        <begin position="1161"/>
        <end position="1194"/>
    </location>
</feature>
<evidence type="ECO:0000259" key="9">
    <source>
        <dbReference type="Pfam" id="PF12719"/>
    </source>
</evidence>
<keyword evidence="3" id="KW-0158">Chromosome</keyword>
<accession>A0A834MP04</accession>
<feature type="region of interest" description="Disordered" evidence="8">
    <location>
        <begin position="971"/>
        <end position="1103"/>
    </location>
</feature>
<gene>
    <name evidence="10" type="ORF">GWI33_005135</name>
</gene>
<dbReference type="InterPro" id="IPR011989">
    <property type="entry name" value="ARM-like"/>
</dbReference>
<feature type="compositionally biased region" description="Polar residues" evidence="8">
    <location>
        <begin position="899"/>
        <end position="920"/>
    </location>
</feature>
<keyword evidence="7" id="KW-0131">Cell cycle</keyword>
<keyword evidence="5" id="KW-0498">Mitosis</keyword>
<feature type="compositionally biased region" description="Basic residues" evidence="8">
    <location>
        <begin position="1049"/>
        <end position="1058"/>
    </location>
</feature>
<feature type="compositionally biased region" description="Polar residues" evidence="8">
    <location>
        <begin position="1431"/>
        <end position="1445"/>
    </location>
</feature>
<feature type="compositionally biased region" description="Polar residues" evidence="8">
    <location>
        <begin position="1552"/>
        <end position="1562"/>
    </location>
</feature>
<feature type="compositionally biased region" description="Basic and acidic residues" evidence="8">
    <location>
        <begin position="1195"/>
        <end position="1208"/>
    </location>
</feature>
<dbReference type="GO" id="GO:0007076">
    <property type="term" value="P:mitotic chromosome condensation"/>
    <property type="evidence" value="ECO:0007669"/>
    <property type="project" value="InterPro"/>
</dbReference>
<dbReference type="OrthoDB" id="27187at2759"/>
<dbReference type="GO" id="GO:0005737">
    <property type="term" value="C:cytoplasm"/>
    <property type="evidence" value="ECO:0007669"/>
    <property type="project" value="TreeGrafter"/>
</dbReference>
<evidence type="ECO:0000256" key="5">
    <source>
        <dbReference type="ARBA" id="ARBA00022776"/>
    </source>
</evidence>
<dbReference type="GO" id="GO:0000793">
    <property type="term" value="C:condensed chromosome"/>
    <property type="evidence" value="ECO:0007669"/>
    <property type="project" value="TreeGrafter"/>
</dbReference>
<feature type="compositionally biased region" description="Polar residues" evidence="8">
    <location>
        <begin position="1395"/>
        <end position="1420"/>
    </location>
</feature>
<dbReference type="PANTHER" id="PTHR14418:SF5">
    <property type="entry name" value="CONDENSIN COMPLEX SUBUNIT 3"/>
    <property type="match status" value="1"/>
</dbReference>
<dbReference type="EMBL" id="JAACXV010000025">
    <property type="protein sequence ID" value="KAF7286499.1"/>
    <property type="molecule type" value="Genomic_DNA"/>
</dbReference>
<dbReference type="Proteomes" id="UP000625711">
    <property type="component" value="Unassembled WGS sequence"/>
</dbReference>
<sequence>MKQKLIEILNIVQESPINHQKYIRYLKILYNDTKFEDFLDNILYYLQGVLQKDHTNSSVKHILDFLAKFIAQLNNTESERNEESAVGEYVHILLSNVIEVVLKYHQIENHNCRYNACSFISTLLTNIGETQLDDGLCDLIETAMIENTKDPKPVVRLQALLALFRLQDPLNPDCPVIQAFLTCLKDSSHIVRREAAKRIAPNALTLPKLKDRIRDVNENVRYAAFVHCGDLGLTHFRIIQRQHILRSGFNENNRIVKKVFLTHLIPKWLSSVNGEYMTFFNAIRLDSDETDISDTRELTKNLIELFGKTEPINGLIDALPLSDEKLIPVNKVDCDLIHYWDILTSYLRKTEGMDDHLELIIPELAAFCNYIDQVVTDKTKTNMNEIQYMDFENMLFYLLDMADNFDFSDEVGRKALKVLTKKLLCNHWLQKPLLVKIVQINRKLYINVIDFVMEIHQVITDKRNPIIETPRIVDNQKGLQLSKLKVELLCLKSDLENAVSDSDFQKAAILQEKIAATSTKLESLQAPGQMDIIRCKETKTDQNTVCWCLDLLTATLAYGDLKGVSSFLIALREEFVKPLLNNKDMEIQWRTFKCIATYCIYDEQFAKEQIKLILSPIISYRLMPNYSKDMVVTAVYTISDLLRIHGPKLFDFDVEYRNSQNSTRRRLYTQDDEDDVTNEVSLEILLNIILDMLDDEIDELRDAALMAYSKLILNGFYVTPTVITRLILKWYNPATEVILQQKIGTVISVFPERIKEARGIIAKAIIPVISNIANAPRTSPLVDVDPDNVLKFLATVIQDSSDSSDLIQRELVHELIKEISTNPTAAPTPYFAKLLLYLNLDLSDAVLVNELIAQIELLKNMETLDKISKQRLQKYIDKLQGISSRNISALTHVTTDSRESCTVNDNTTDGTAMSTQQTQEIPVDGEETGKDLNGTNCQDNINTPNQSRAPNQKHMRIVLVDCITKKTTANTSTTATNENNDSTSDQSVHLTPINKLPESVTETQRGKQKRRLESSNNIDQENSLDYDSDNLRSTNNTDIFSQTKLHTPREKKKKRKHTKNVDKDSESSNFETNFESTDSSNSSDINDKNQKSTQLIQSPADIEKPKSKRVEELKLDLVLRKKVLVDKITRKSSSSSDESNRHHTLGKQNSKDFSRQKTGESPHSFTVQAINNSQTLNRRTSERIQGQVKTSGSELNKKDPKTNGKDLRTPTNKVDLKTNSNEVRRSSRAIRHKQKYSNYFNGLKAIINKTSDQIDIDLKTKQAENLKANKLTVSKDKNSTTSSDNLILSRTRTAKLKGNCESEITTKKNNVGNTYKTNTPHKEENNSQRPTKTKSKLLEQQNGHSKTSRRRPREVNSQASSDNSSSGSPASKSGKKKKVSHRDLTNPPQELRIQTKISKVQQVESSAQQSPISSVNTQVITKKGRRKKSRSLNQESVGVMGTSDSKSHQLVTLLDMNESSSSENNNSNTNLNEAVPTMVQLRERLARHLTNSSVKTGDRHPQVKRKKGRPKKSGNWIDESVGVRSTSNSRSDQSKNLLNRRGSHNNLAGHRSQITVLQSDSESPVRKNLLNRRGSHNNLAGHRSQITVLQSDSESPVRVRKEIMDK</sequence>
<name>A0A834MP04_RHYFE</name>
<dbReference type="InterPro" id="IPR025977">
    <property type="entry name" value="Cnd3_C"/>
</dbReference>
<evidence type="ECO:0000256" key="1">
    <source>
        <dbReference type="ARBA" id="ARBA00004286"/>
    </source>
</evidence>
<feature type="compositionally biased region" description="Basic and acidic residues" evidence="8">
    <location>
        <begin position="1149"/>
        <end position="1160"/>
    </location>
</feature>
<feature type="compositionally biased region" description="Low complexity" evidence="8">
    <location>
        <begin position="1067"/>
        <end position="1084"/>
    </location>
</feature>
<protein>
    <recommendedName>
        <fullName evidence="9">Nuclear condensin complex subunit 3 C-terminal domain-containing protein</fullName>
    </recommendedName>
</protein>
<evidence type="ECO:0000256" key="4">
    <source>
        <dbReference type="ARBA" id="ARBA00022618"/>
    </source>
</evidence>
<reference evidence="10" key="1">
    <citation type="submission" date="2020-08" db="EMBL/GenBank/DDBJ databases">
        <title>Genome sequencing and assembly of the red palm weevil Rhynchophorus ferrugineus.</title>
        <authorList>
            <person name="Dias G.B."/>
            <person name="Bergman C.M."/>
            <person name="Manee M."/>
        </authorList>
    </citation>
    <scope>NUCLEOTIDE SEQUENCE</scope>
    <source>
        <strain evidence="10">AA-2017</strain>
        <tissue evidence="10">Whole larva</tissue>
    </source>
</reference>
<feature type="compositionally biased region" description="Polar residues" evidence="8">
    <location>
        <begin position="933"/>
        <end position="950"/>
    </location>
</feature>
<evidence type="ECO:0000313" key="10">
    <source>
        <dbReference type="EMBL" id="KAF7286499.1"/>
    </source>
</evidence>
<evidence type="ECO:0000256" key="3">
    <source>
        <dbReference type="ARBA" id="ARBA00022454"/>
    </source>
</evidence>
<evidence type="ECO:0000256" key="8">
    <source>
        <dbReference type="SAM" id="MobiDB-lite"/>
    </source>
</evidence>
<keyword evidence="11" id="KW-1185">Reference proteome</keyword>
<proteinExistence type="inferred from homology"/>
<dbReference type="Pfam" id="PF12719">
    <property type="entry name" value="Cnd3"/>
    <property type="match status" value="1"/>
</dbReference>
<dbReference type="PANTHER" id="PTHR14418">
    <property type="entry name" value="CONDENSIN COMPLEX SUBUNIT 3-RELATED"/>
    <property type="match status" value="1"/>
</dbReference>
<comment type="similarity">
    <text evidence="2">Belongs to the CND3 (condensin subunit 3) family.</text>
</comment>
<feature type="compositionally biased region" description="Low complexity" evidence="8">
    <location>
        <begin position="971"/>
        <end position="985"/>
    </location>
</feature>
<feature type="compositionally biased region" description="Polar residues" evidence="8">
    <location>
        <begin position="1029"/>
        <end position="1042"/>
    </location>
</feature>
<keyword evidence="4" id="KW-0132">Cell division</keyword>
<feature type="compositionally biased region" description="Polar residues" evidence="8">
    <location>
        <begin position="1307"/>
        <end position="1318"/>
    </location>
</feature>
<dbReference type="InterPro" id="IPR016024">
    <property type="entry name" value="ARM-type_fold"/>
</dbReference>
<feature type="domain" description="Nuclear condensin complex subunit 3 C-terminal" evidence="9">
    <location>
        <begin position="548"/>
        <end position="840"/>
    </location>
</feature>
<feature type="compositionally biased region" description="Low complexity" evidence="8">
    <location>
        <begin position="1355"/>
        <end position="1372"/>
    </location>
</feature>